<name>A0ABS3IA67_9MICO</name>
<keyword evidence="2" id="KW-0732">Signal</keyword>
<gene>
    <name evidence="3" type="ORF">J0911_12915</name>
</gene>
<keyword evidence="4" id="KW-1185">Reference proteome</keyword>
<evidence type="ECO:0000313" key="3">
    <source>
        <dbReference type="EMBL" id="MBO0609926.1"/>
    </source>
</evidence>
<feature type="region of interest" description="Disordered" evidence="1">
    <location>
        <begin position="31"/>
        <end position="62"/>
    </location>
</feature>
<organism evidence="3 4">
    <name type="scientific">Myceligenerans salitolerans</name>
    <dbReference type="NCBI Taxonomy" id="1230528"/>
    <lineage>
        <taxon>Bacteria</taxon>
        <taxon>Bacillati</taxon>
        <taxon>Actinomycetota</taxon>
        <taxon>Actinomycetes</taxon>
        <taxon>Micrococcales</taxon>
        <taxon>Promicromonosporaceae</taxon>
        <taxon>Myceligenerans</taxon>
    </lineage>
</organism>
<dbReference type="RefSeq" id="WP_207275876.1">
    <property type="nucleotide sequence ID" value="NZ_JAFMPK010000046.1"/>
</dbReference>
<comment type="caution">
    <text evidence="3">The sequence shown here is derived from an EMBL/GenBank/DDBJ whole genome shotgun (WGS) entry which is preliminary data.</text>
</comment>
<dbReference type="Proteomes" id="UP000664617">
    <property type="component" value="Unassembled WGS sequence"/>
</dbReference>
<feature type="signal peptide" evidence="2">
    <location>
        <begin position="1"/>
        <end position="30"/>
    </location>
</feature>
<evidence type="ECO:0000256" key="2">
    <source>
        <dbReference type="SAM" id="SignalP"/>
    </source>
</evidence>
<reference evidence="4" key="1">
    <citation type="submission" date="2023-07" db="EMBL/GenBank/DDBJ databases">
        <title>Myceligenerans salitolerans sp. nov., a halotolerant actinomycete isolated from a salt lake in Xinjiang, China.</title>
        <authorList>
            <person name="Guan T."/>
        </authorList>
    </citation>
    <scope>NUCLEOTIDE SEQUENCE [LARGE SCALE GENOMIC DNA]</scope>
    <source>
        <strain evidence="4">XHU 5031</strain>
    </source>
</reference>
<dbReference type="EMBL" id="JAFMPK010000046">
    <property type="protein sequence ID" value="MBO0609926.1"/>
    <property type="molecule type" value="Genomic_DNA"/>
</dbReference>
<protein>
    <submittedName>
        <fullName evidence="3">Uncharacterized protein</fullName>
    </submittedName>
</protein>
<evidence type="ECO:0000256" key="1">
    <source>
        <dbReference type="SAM" id="MobiDB-lite"/>
    </source>
</evidence>
<sequence length="62" mass="6333">MQHNAARRGAAVVLTAVLLAAGQGAVTATADPQWEVASPSASDPQWESGPRWDATAPPAARP</sequence>
<feature type="chain" id="PRO_5045560650" evidence="2">
    <location>
        <begin position="31"/>
        <end position="62"/>
    </location>
</feature>
<evidence type="ECO:0000313" key="4">
    <source>
        <dbReference type="Proteomes" id="UP000664617"/>
    </source>
</evidence>
<proteinExistence type="predicted"/>
<accession>A0ABS3IA67</accession>